<protein>
    <submittedName>
        <fullName evidence="1">Axin 1</fullName>
    </submittedName>
</protein>
<gene>
    <name evidence="1" type="ORF">HJG63_001289</name>
</gene>
<organism evidence="1 2">
    <name type="scientific">Rousettus aegyptiacus</name>
    <name type="common">Egyptian fruit bat</name>
    <name type="synonym">Pteropus aegyptiacus</name>
    <dbReference type="NCBI Taxonomy" id="9407"/>
    <lineage>
        <taxon>Eukaryota</taxon>
        <taxon>Metazoa</taxon>
        <taxon>Chordata</taxon>
        <taxon>Craniata</taxon>
        <taxon>Vertebrata</taxon>
        <taxon>Euteleostomi</taxon>
        <taxon>Mammalia</taxon>
        <taxon>Eutheria</taxon>
        <taxon>Laurasiatheria</taxon>
        <taxon>Chiroptera</taxon>
        <taxon>Yinpterochiroptera</taxon>
        <taxon>Pteropodoidea</taxon>
        <taxon>Pteropodidae</taxon>
        <taxon>Rousettinae</taxon>
        <taxon>Rousettus</taxon>
    </lineage>
</organism>
<name>A0A7J8EWX6_ROUAE</name>
<keyword evidence="2" id="KW-1185">Reference proteome</keyword>
<comment type="caution">
    <text evidence="1">The sequence shown here is derived from an EMBL/GenBank/DDBJ whole genome shotgun (WGS) entry which is preliminary data.</text>
</comment>
<sequence>MPFGMGSEAVIWSLPQPIGGGSLSCSLESRFFLPATQWPRAGTRFLEYLKVLRRTAKPIMADRGMVGRKEAHGARQVRVGVSRRWRPEGPVLVPGPGDTCHHGPRGGWTPIQPQEPGLAAAAALQKQGQIDSLWSYKY</sequence>
<evidence type="ECO:0000313" key="1">
    <source>
        <dbReference type="EMBL" id="KAF6439821.1"/>
    </source>
</evidence>
<dbReference type="Proteomes" id="UP000593571">
    <property type="component" value="Unassembled WGS sequence"/>
</dbReference>
<proteinExistence type="predicted"/>
<dbReference type="AlphaFoldDB" id="A0A7J8EWX6"/>
<dbReference type="EMBL" id="JACASE010000008">
    <property type="protein sequence ID" value="KAF6439821.1"/>
    <property type="molecule type" value="Genomic_DNA"/>
</dbReference>
<evidence type="ECO:0000313" key="2">
    <source>
        <dbReference type="Proteomes" id="UP000593571"/>
    </source>
</evidence>
<accession>A0A7J8EWX6</accession>
<reference evidence="1 2" key="1">
    <citation type="journal article" date="2020" name="Nature">
        <title>Six reference-quality genomes reveal evolution of bat adaptations.</title>
        <authorList>
            <person name="Jebb D."/>
            <person name="Huang Z."/>
            <person name="Pippel M."/>
            <person name="Hughes G.M."/>
            <person name="Lavrichenko K."/>
            <person name="Devanna P."/>
            <person name="Winkler S."/>
            <person name="Jermiin L.S."/>
            <person name="Skirmuntt E.C."/>
            <person name="Katzourakis A."/>
            <person name="Burkitt-Gray L."/>
            <person name="Ray D.A."/>
            <person name="Sullivan K.A.M."/>
            <person name="Roscito J.G."/>
            <person name="Kirilenko B.M."/>
            <person name="Davalos L.M."/>
            <person name="Corthals A.P."/>
            <person name="Power M.L."/>
            <person name="Jones G."/>
            <person name="Ransome R.D."/>
            <person name="Dechmann D.K.N."/>
            <person name="Locatelli A.G."/>
            <person name="Puechmaille S.J."/>
            <person name="Fedrigo O."/>
            <person name="Jarvis E.D."/>
            <person name="Hiller M."/>
            <person name="Vernes S.C."/>
            <person name="Myers E.W."/>
            <person name="Teeling E.C."/>
        </authorList>
    </citation>
    <scope>NUCLEOTIDE SEQUENCE [LARGE SCALE GENOMIC DNA]</scope>
    <source>
        <strain evidence="1">MRouAeg1</strain>
        <tissue evidence="1">Muscle</tissue>
    </source>
</reference>